<dbReference type="CDD" id="cd00077">
    <property type="entry name" value="HDc"/>
    <property type="match status" value="1"/>
</dbReference>
<dbReference type="AlphaFoldDB" id="A0A1N7IJK7"/>
<dbReference type="RefSeq" id="WP_076556542.1">
    <property type="nucleotide sequence ID" value="NZ_FTOC01000001.1"/>
</dbReference>
<evidence type="ECO:0000313" key="2">
    <source>
        <dbReference type="EMBL" id="SIS37248.1"/>
    </source>
</evidence>
<accession>A0A1N7IJK7</accession>
<dbReference type="Pfam" id="PF01966">
    <property type="entry name" value="HD"/>
    <property type="match status" value="1"/>
</dbReference>
<protein>
    <recommendedName>
        <fullName evidence="1">HD/PDEase domain-containing protein</fullName>
    </recommendedName>
</protein>
<organism evidence="2 3">
    <name type="scientific">Salimicrobium flavidum</name>
    <dbReference type="NCBI Taxonomy" id="570947"/>
    <lineage>
        <taxon>Bacteria</taxon>
        <taxon>Bacillati</taxon>
        <taxon>Bacillota</taxon>
        <taxon>Bacilli</taxon>
        <taxon>Bacillales</taxon>
        <taxon>Bacillaceae</taxon>
        <taxon>Salimicrobium</taxon>
    </lineage>
</organism>
<name>A0A1N7IJK7_9BACI</name>
<dbReference type="Gene3D" id="1.10.472.50">
    <property type="entry name" value="HD-domain/PDEase-like"/>
    <property type="match status" value="1"/>
</dbReference>
<evidence type="ECO:0000259" key="1">
    <source>
        <dbReference type="SMART" id="SM00471"/>
    </source>
</evidence>
<reference evidence="3" key="1">
    <citation type="submission" date="2017-01" db="EMBL/GenBank/DDBJ databases">
        <authorList>
            <person name="Varghese N."/>
            <person name="Submissions S."/>
        </authorList>
    </citation>
    <scope>NUCLEOTIDE SEQUENCE [LARGE SCALE GENOMIC DNA]</scope>
    <source>
        <strain evidence="3">DSM 23127</strain>
    </source>
</reference>
<dbReference type="OrthoDB" id="9797344at2"/>
<feature type="domain" description="HD/PDEase" evidence="1">
    <location>
        <begin position="23"/>
        <end position="135"/>
    </location>
</feature>
<dbReference type="PANTHER" id="PTHR33594">
    <property type="entry name" value="SUPERFAMILY HYDROLASE, PUTATIVE (AFU_ORTHOLOGUE AFUA_1G03035)-RELATED"/>
    <property type="match status" value="1"/>
</dbReference>
<dbReference type="Gene3D" id="1.20.58.1910">
    <property type="match status" value="1"/>
</dbReference>
<evidence type="ECO:0000313" key="3">
    <source>
        <dbReference type="Proteomes" id="UP000187608"/>
    </source>
</evidence>
<dbReference type="InterPro" id="IPR003607">
    <property type="entry name" value="HD/PDEase_dom"/>
</dbReference>
<dbReference type="EMBL" id="FTOC01000001">
    <property type="protein sequence ID" value="SIS37248.1"/>
    <property type="molecule type" value="Genomic_DNA"/>
</dbReference>
<dbReference type="Proteomes" id="UP000187608">
    <property type="component" value="Unassembled WGS sequence"/>
</dbReference>
<proteinExistence type="predicted"/>
<dbReference type="InterPro" id="IPR006674">
    <property type="entry name" value="HD_domain"/>
</dbReference>
<gene>
    <name evidence="2" type="ORF">SAMN05421687_101279</name>
</gene>
<dbReference type="SMART" id="SM00471">
    <property type="entry name" value="HDc"/>
    <property type="match status" value="1"/>
</dbReference>
<dbReference type="PANTHER" id="PTHR33594:SF1">
    <property type="entry name" value="HD_PDEASE DOMAIN-CONTAINING PROTEIN"/>
    <property type="match status" value="1"/>
</dbReference>
<dbReference type="SUPFAM" id="SSF109604">
    <property type="entry name" value="HD-domain/PDEase-like"/>
    <property type="match status" value="1"/>
</dbReference>
<sequence>MSLSKQTRKCVEDFVHTYHGEDHSGHGTDHIERVVRNAVFIAQREGADSVTVELAAWFHDIDDEKLVRDPGAARKKRKEFLCELGFSDATITTIEKIIASVSFSKGGKVVSLEQQVVQDADRLDAIGAIGIARCFSYGAVHEQSIEKSIEHFHEKLLRIYDKLSTPTARREAENRHELMQTYIRQFKEEQSFAGGMNDE</sequence>
<dbReference type="STRING" id="570947.SAMN05421687_101279"/>
<keyword evidence="3" id="KW-1185">Reference proteome</keyword>